<dbReference type="RefSeq" id="WP_343771625.1">
    <property type="nucleotide sequence ID" value="NZ_BAAACF010000014.1"/>
</dbReference>
<dbReference type="Pfam" id="PF08279">
    <property type="entry name" value="HTH_11"/>
    <property type="match status" value="1"/>
</dbReference>
<dbReference type="InterPro" id="IPR013196">
    <property type="entry name" value="HTH_11"/>
</dbReference>
<evidence type="ECO:0000259" key="2">
    <source>
        <dbReference type="Pfam" id="PF08279"/>
    </source>
</evidence>
<feature type="domain" description="Helix-turn-helix type 11" evidence="2">
    <location>
        <begin position="6"/>
        <end position="59"/>
    </location>
</feature>
<dbReference type="SUPFAM" id="SSF75500">
    <property type="entry name" value="Putative transcriptional regulator TM1602, C-terminal domain"/>
    <property type="match status" value="1"/>
</dbReference>
<dbReference type="PANTHER" id="PTHR40068">
    <property type="entry name" value="TRANSCRIPTION REPRESSOR NIAR-RELATED"/>
    <property type="match status" value="1"/>
</dbReference>
<dbReference type="PANTHER" id="PTHR40068:SF1">
    <property type="entry name" value="TRANSCRIPTION REPRESSOR NIAR-RELATED"/>
    <property type="match status" value="1"/>
</dbReference>
<dbReference type="InterPro" id="IPR036390">
    <property type="entry name" value="WH_DNA-bd_sf"/>
</dbReference>
<dbReference type="PIRSF" id="PIRSF037847">
    <property type="entry name" value="NiaR"/>
    <property type="match status" value="1"/>
</dbReference>
<dbReference type="Gene3D" id="1.10.10.10">
    <property type="entry name" value="Winged helix-like DNA-binding domain superfamily/Winged helix DNA-binding domain"/>
    <property type="match status" value="1"/>
</dbReference>
<protein>
    <submittedName>
        <fullName evidence="3">Transcription repressor NadR</fullName>
    </submittedName>
</protein>
<evidence type="ECO:0000259" key="1">
    <source>
        <dbReference type="Pfam" id="PF02829"/>
    </source>
</evidence>
<comment type="caution">
    <text evidence="3">The sequence shown here is derived from an EMBL/GenBank/DDBJ whole genome shotgun (WGS) entry which is preliminary data.</text>
</comment>
<dbReference type="InterPro" id="IPR035922">
    <property type="entry name" value="3H_dom_sf"/>
</dbReference>
<reference evidence="3 4" key="1">
    <citation type="journal article" date="2019" name="Int. J. Syst. Evol. Microbiol.">
        <title>The Global Catalogue of Microorganisms (GCM) 10K type strain sequencing project: providing services to taxonomists for standard genome sequencing and annotation.</title>
        <authorList>
            <consortium name="The Broad Institute Genomics Platform"/>
            <consortium name="The Broad Institute Genome Sequencing Center for Infectious Disease"/>
            <person name="Wu L."/>
            <person name="Ma J."/>
        </authorList>
    </citation>
    <scope>NUCLEOTIDE SEQUENCE [LARGE SCALE GENOMIC DNA]</scope>
    <source>
        <strain evidence="3 4">JCM 1405</strain>
    </source>
</reference>
<dbReference type="InterPro" id="IPR026043">
    <property type="entry name" value="NadR"/>
</dbReference>
<accession>A0ABN1J7S2</accession>
<name>A0ABN1J7S2_9CLOT</name>
<dbReference type="EMBL" id="BAAACF010000014">
    <property type="protein sequence ID" value="GAA0731356.1"/>
    <property type="molecule type" value="Genomic_DNA"/>
</dbReference>
<organism evidence="3 4">
    <name type="scientific">Clostridium malenominatum</name>
    <dbReference type="NCBI Taxonomy" id="1539"/>
    <lineage>
        <taxon>Bacteria</taxon>
        <taxon>Bacillati</taxon>
        <taxon>Bacillota</taxon>
        <taxon>Clostridia</taxon>
        <taxon>Eubacteriales</taxon>
        <taxon>Clostridiaceae</taxon>
        <taxon>Clostridium</taxon>
    </lineage>
</organism>
<feature type="domain" description="3H" evidence="1">
    <location>
        <begin position="75"/>
        <end position="168"/>
    </location>
</feature>
<proteinExistence type="predicted"/>
<evidence type="ECO:0000313" key="4">
    <source>
        <dbReference type="Proteomes" id="UP001500339"/>
    </source>
</evidence>
<dbReference type="Pfam" id="PF02829">
    <property type="entry name" value="3H"/>
    <property type="match status" value="1"/>
</dbReference>
<sequence length="171" mass="19698">MNSEERREYIIKLLTANSSPIKGQKLSNELGVTRQVIVKDIAILRATGIDIIATPEGYIINKEVLEGYYKILPLHHHANEIEDELSIIVKYGGVIKDVVVEHPLYGEIKAMLMIKNLYDVDNFVKKFNNYKAEPLLILTNGIHLHTIWTEKEEQMNEIIKELRIKGYLVEE</sequence>
<dbReference type="InterPro" id="IPR036388">
    <property type="entry name" value="WH-like_DNA-bd_sf"/>
</dbReference>
<evidence type="ECO:0000313" key="3">
    <source>
        <dbReference type="EMBL" id="GAA0731356.1"/>
    </source>
</evidence>
<keyword evidence="4" id="KW-1185">Reference proteome</keyword>
<gene>
    <name evidence="3" type="ORF">GCM10008905_33550</name>
</gene>
<dbReference type="InterPro" id="IPR004173">
    <property type="entry name" value="3H_domain"/>
</dbReference>
<dbReference type="Proteomes" id="UP001500339">
    <property type="component" value="Unassembled WGS sequence"/>
</dbReference>
<dbReference type="Gene3D" id="3.30.1340.20">
    <property type="entry name" value="3H domain"/>
    <property type="match status" value="1"/>
</dbReference>
<dbReference type="SUPFAM" id="SSF46785">
    <property type="entry name" value="Winged helix' DNA-binding domain"/>
    <property type="match status" value="1"/>
</dbReference>